<comment type="caution">
    <text evidence="1">The sequence shown here is derived from an EMBL/GenBank/DDBJ whole genome shotgun (WGS) entry which is preliminary data.</text>
</comment>
<keyword evidence="2" id="KW-1185">Reference proteome</keyword>
<evidence type="ECO:0000313" key="2">
    <source>
        <dbReference type="Proteomes" id="UP001290861"/>
    </source>
</evidence>
<gene>
    <name evidence="1" type="ORF">P9H32_11580</name>
</gene>
<name>A0ABU5MYL3_9BACT</name>
<sequence>MDIHQAYIPLPEIFWSFETGKPIEKCRLCETDLMAPGTNYLIEKAFKKGETIFEHALCLDCYTQCHNAMSPESRQRIADYFAAHTDMNARQEQFMEKYGTRHEPWVSHCLVKGFPADEVDEYQLYGFCIDKNLIFSGAPYILCGDVIEEIIELLSPETLGVIDELSQKLFGINAPQDLLIF</sequence>
<evidence type="ECO:0000313" key="1">
    <source>
        <dbReference type="EMBL" id="MDZ8119265.1"/>
    </source>
</evidence>
<accession>A0ABU5MYL3</accession>
<dbReference type="RefSeq" id="WP_322609049.1">
    <property type="nucleotide sequence ID" value="NZ_JARVCO010000010.1"/>
</dbReference>
<protein>
    <submittedName>
        <fullName evidence="1">Uncharacterized protein</fullName>
    </submittedName>
</protein>
<reference evidence="1 2" key="1">
    <citation type="journal article" date="2024" name="Appl. Environ. Microbiol.">
        <title>Pontiella agarivorans sp. nov., a novel marine anaerobic bacterium capable of degrading macroalgal polysaccharides and fixing nitrogen.</title>
        <authorList>
            <person name="Liu N."/>
            <person name="Kivenson V."/>
            <person name="Peng X."/>
            <person name="Cui Z."/>
            <person name="Lankiewicz T.S."/>
            <person name="Gosselin K.M."/>
            <person name="English C.J."/>
            <person name="Blair E.M."/>
            <person name="O'Malley M.A."/>
            <person name="Valentine D.L."/>
        </authorList>
    </citation>
    <scope>NUCLEOTIDE SEQUENCE [LARGE SCALE GENOMIC DNA]</scope>
    <source>
        <strain evidence="1 2">NLcol2</strain>
    </source>
</reference>
<dbReference type="EMBL" id="JARVCO010000010">
    <property type="protein sequence ID" value="MDZ8119265.1"/>
    <property type="molecule type" value="Genomic_DNA"/>
</dbReference>
<proteinExistence type="predicted"/>
<dbReference type="Proteomes" id="UP001290861">
    <property type="component" value="Unassembled WGS sequence"/>
</dbReference>
<organism evidence="1 2">
    <name type="scientific">Pontiella agarivorans</name>
    <dbReference type="NCBI Taxonomy" id="3038953"/>
    <lineage>
        <taxon>Bacteria</taxon>
        <taxon>Pseudomonadati</taxon>
        <taxon>Kiritimatiellota</taxon>
        <taxon>Kiritimatiellia</taxon>
        <taxon>Kiritimatiellales</taxon>
        <taxon>Pontiellaceae</taxon>
        <taxon>Pontiella</taxon>
    </lineage>
</organism>